<evidence type="ECO:0000259" key="14">
    <source>
        <dbReference type="Pfam" id="PF00899"/>
    </source>
</evidence>
<dbReference type="KEGG" id="pspi:PS2015_763"/>
<dbReference type="CDD" id="cd00757">
    <property type="entry name" value="ThiF_MoeB_HesA_family"/>
    <property type="match status" value="1"/>
</dbReference>
<comment type="catalytic activity">
    <reaction evidence="6">
        <text>[molybdopterin-synthase sulfur-carrier protein]-C-terminal Gly-Gly + ATP + H(+) = [molybdopterin-synthase sulfur-carrier protein]-C-terminal Gly-Gly-AMP + diphosphate</text>
        <dbReference type="Rhea" id="RHEA:43616"/>
        <dbReference type="Rhea" id="RHEA-COMP:12159"/>
        <dbReference type="Rhea" id="RHEA-COMP:12202"/>
        <dbReference type="ChEBI" id="CHEBI:15378"/>
        <dbReference type="ChEBI" id="CHEBI:30616"/>
        <dbReference type="ChEBI" id="CHEBI:33019"/>
        <dbReference type="ChEBI" id="CHEBI:90618"/>
        <dbReference type="ChEBI" id="CHEBI:90778"/>
        <dbReference type="EC" id="2.7.7.80"/>
    </reaction>
</comment>
<dbReference type="GO" id="GO:0004792">
    <property type="term" value="F:thiosulfate-cyanide sulfurtransferase activity"/>
    <property type="evidence" value="ECO:0007669"/>
    <property type="project" value="TreeGrafter"/>
</dbReference>
<evidence type="ECO:0000313" key="16">
    <source>
        <dbReference type="Proteomes" id="UP000065641"/>
    </source>
</evidence>
<dbReference type="SUPFAM" id="SSF69572">
    <property type="entry name" value="Activating enzymes of the ubiquitin-like proteins"/>
    <property type="match status" value="1"/>
</dbReference>
<protein>
    <recommendedName>
        <fullName evidence="10">Molybdopterin-synthase adenylyltransferase</fullName>
        <ecNumber evidence="9">2.7.7.80</ecNumber>
    </recommendedName>
    <alternativeName>
        <fullName evidence="13">MoaD protein adenylase</fullName>
    </alternativeName>
    <alternativeName>
        <fullName evidence="11">Molybdopterin-converting factor subunit 1 adenylase</fullName>
    </alternativeName>
    <alternativeName>
        <fullName evidence="12">Sulfur carrier protein MoaD adenylyltransferase</fullName>
    </alternativeName>
</protein>
<dbReference type="GO" id="GO:0008146">
    <property type="term" value="F:sulfotransferase activity"/>
    <property type="evidence" value="ECO:0007669"/>
    <property type="project" value="TreeGrafter"/>
</dbReference>
<dbReference type="PANTHER" id="PTHR10953:SF194">
    <property type="entry name" value="MOLYBDOPTERIN-SYNTHASE ADENYLYLTRANSFERASE"/>
    <property type="match status" value="1"/>
</dbReference>
<evidence type="ECO:0000313" key="15">
    <source>
        <dbReference type="EMBL" id="ALO45440.1"/>
    </source>
</evidence>
<comment type="subunit">
    <text evidence="8">Homodimer. Forms a stable heterotetrameric complex of 2 MoeB and 2 MoaD during adenylation of MoaD.</text>
</comment>
<keyword evidence="5" id="KW-0067">ATP-binding</keyword>
<evidence type="ECO:0000256" key="5">
    <source>
        <dbReference type="ARBA" id="ARBA00022840"/>
    </source>
</evidence>
<keyword evidence="4" id="KW-0547">Nucleotide-binding</keyword>
<dbReference type="InterPro" id="IPR000594">
    <property type="entry name" value="ThiF_NAD_FAD-bd"/>
</dbReference>
<evidence type="ECO:0000256" key="13">
    <source>
        <dbReference type="ARBA" id="ARBA00078531"/>
    </source>
</evidence>
<dbReference type="PANTHER" id="PTHR10953">
    <property type="entry name" value="UBIQUITIN-ACTIVATING ENZYME E1"/>
    <property type="match status" value="1"/>
</dbReference>
<comment type="function">
    <text evidence="7">Catalyzes the adenylation by ATP of the carboxyl group of the C-terminal glycine of sulfur carrier protein MoaD.</text>
</comment>
<dbReference type="GO" id="GO:0005524">
    <property type="term" value="F:ATP binding"/>
    <property type="evidence" value="ECO:0007669"/>
    <property type="project" value="UniProtKB-KW"/>
</dbReference>
<dbReference type="Pfam" id="PF00899">
    <property type="entry name" value="ThiF"/>
    <property type="match status" value="1"/>
</dbReference>
<dbReference type="Gene3D" id="3.40.50.720">
    <property type="entry name" value="NAD(P)-binding Rossmann-like Domain"/>
    <property type="match status" value="1"/>
</dbReference>
<reference evidence="15 16" key="1">
    <citation type="submission" date="2015-11" db="EMBL/GenBank/DDBJ databases">
        <authorList>
            <person name="Zhang Y."/>
            <person name="Guo Z."/>
        </authorList>
    </citation>
    <scope>NUCLEOTIDE SEQUENCE [LARGE SCALE GENOMIC DNA]</scope>
    <source>
        <strain evidence="15 16">KCTC 32221</strain>
    </source>
</reference>
<evidence type="ECO:0000256" key="1">
    <source>
        <dbReference type="ARBA" id="ARBA00005046"/>
    </source>
</evidence>
<dbReference type="PATRIC" id="fig|1249552.3.peg.768"/>
<dbReference type="InterPro" id="IPR035985">
    <property type="entry name" value="Ubiquitin-activating_enz"/>
</dbReference>
<keyword evidence="3" id="KW-0808">Transferase</keyword>
<evidence type="ECO:0000256" key="3">
    <source>
        <dbReference type="ARBA" id="ARBA00022679"/>
    </source>
</evidence>
<dbReference type="FunFam" id="3.40.50.720:FF:000033">
    <property type="entry name" value="Adenylyltransferase and sulfurtransferase MOCS3"/>
    <property type="match status" value="1"/>
</dbReference>
<dbReference type="InterPro" id="IPR045886">
    <property type="entry name" value="ThiF/MoeB/HesA"/>
</dbReference>
<evidence type="ECO:0000256" key="12">
    <source>
        <dbReference type="ARBA" id="ARBA00075328"/>
    </source>
</evidence>
<dbReference type="OrthoDB" id="9804286at2"/>
<evidence type="ECO:0000256" key="11">
    <source>
        <dbReference type="ARBA" id="ARBA00075110"/>
    </source>
</evidence>
<evidence type="ECO:0000256" key="4">
    <source>
        <dbReference type="ARBA" id="ARBA00022741"/>
    </source>
</evidence>
<evidence type="ECO:0000256" key="8">
    <source>
        <dbReference type="ARBA" id="ARBA00063809"/>
    </source>
</evidence>
<evidence type="ECO:0000256" key="9">
    <source>
        <dbReference type="ARBA" id="ARBA00066884"/>
    </source>
</evidence>
<dbReference type="NCBIfam" id="NF004281">
    <property type="entry name" value="PRK05690.1"/>
    <property type="match status" value="1"/>
</dbReference>
<feature type="domain" description="THIF-type NAD/FAD binding fold" evidence="14">
    <location>
        <begin position="9"/>
        <end position="246"/>
    </location>
</feature>
<proteinExistence type="inferred from homology"/>
<gene>
    <name evidence="15" type="ORF">PS2015_763</name>
</gene>
<name>A0A0S2KAR5_9GAMM</name>
<evidence type="ECO:0000256" key="2">
    <source>
        <dbReference type="ARBA" id="ARBA00009919"/>
    </source>
</evidence>
<dbReference type="AlphaFoldDB" id="A0A0S2KAR5"/>
<dbReference type="GO" id="GO:0008641">
    <property type="term" value="F:ubiquitin-like modifier activating enzyme activity"/>
    <property type="evidence" value="ECO:0007669"/>
    <property type="project" value="InterPro"/>
</dbReference>
<dbReference type="Proteomes" id="UP000065641">
    <property type="component" value="Chromosome"/>
</dbReference>
<evidence type="ECO:0000256" key="7">
    <source>
        <dbReference type="ARBA" id="ARBA00055169"/>
    </source>
</evidence>
<comment type="pathway">
    <text evidence="1">Cofactor biosynthesis; molybdopterin biosynthesis.</text>
</comment>
<dbReference type="EC" id="2.7.7.80" evidence="9"/>
<evidence type="ECO:0000256" key="10">
    <source>
        <dbReference type="ARBA" id="ARBA00073635"/>
    </source>
</evidence>
<dbReference type="GO" id="GO:0061605">
    <property type="term" value="F:molybdopterin-synthase adenylyltransferase activity"/>
    <property type="evidence" value="ECO:0007669"/>
    <property type="project" value="UniProtKB-EC"/>
</dbReference>
<accession>A0A0S2KAR5</accession>
<dbReference type="RefSeq" id="WP_058020979.1">
    <property type="nucleotide sequence ID" value="NZ_CP013189.1"/>
</dbReference>
<dbReference type="EMBL" id="CP013189">
    <property type="protein sequence ID" value="ALO45440.1"/>
    <property type="molecule type" value="Genomic_DNA"/>
</dbReference>
<evidence type="ECO:0000256" key="6">
    <source>
        <dbReference type="ARBA" id="ARBA00052218"/>
    </source>
</evidence>
<sequence>MNDEQLLRYSRQIMLPSLDVEGQQRLLQATVLIVGMGGLGSPVAMYLAAAGIGHLILADDDEVELSNLQRQVIHQTASIGQSKVESARDTLLALNPDTKITTMAKRLDVSDLNSLLTRGVDLVVDACDNFNTRFMLNRACVSYSVPLVSGAAIRLEGQVAVFDTRREHSPCYQCLFKAGGDDEQMSCAHNGVLAPVVGVIGSMQALEAIKLISGLGEDLCGRLLLFDAHSSHWRELRLPRDPQCEVCAVRA</sequence>
<keyword evidence="16" id="KW-1185">Reference proteome</keyword>
<organism evidence="15 16">
    <name type="scientific">Pseudohongiella spirulinae</name>
    <dbReference type="NCBI Taxonomy" id="1249552"/>
    <lineage>
        <taxon>Bacteria</taxon>
        <taxon>Pseudomonadati</taxon>
        <taxon>Pseudomonadota</taxon>
        <taxon>Gammaproteobacteria</taxon>
        <taxon>Pseudomonadales</taxon>
        <taxon>Pseudohongiellaceae</taxon>
        <taxon>Pseudohongiella</taxon>
    </lineage>
</organism>
<dbReference type="GO" id="GO:0005829">
    <property type="term" value="C:cytosol"/>
    <property type="evidence" value="ECO:0007669"/>
    <property type="project" value="TreeGrafter"/>
</dbReference>
<dbReference type="STRING" id="1249552.PS2015_763"/>
<comment type="similarity">
    <text evidence="2">Belongs to the HesA/MoeB/ThiF family.</text>
</comment>